<dbReference type="Proteomes" id="UP000245207">
    <property type="component" value="Unassembled WGS sequence"/>
</dbReference>
<organism evidence="8 9">
    <name type="scientific">Artemisia annua</name>
    <name type="common">Sweet wormwood</name>
    <dbReference type="NCBI Taxonomy" id="35608"/>
    <lineage>
        <taxon>Eukaryota</taxon>
        <taxon>Viridiplantae</taxon>
        <taxon>Streptophyta</taxon>
        <taxon>Embryophyta</taxon>
        <taxon>Tracheophyta</taxon>
        <taxon>Spermatophyta</taxon>
        <taxon>Magnoliopsida</taxon>
        <taxon>eudicotyledons</taxon>
        <taxon>Gunneridae</taxon>
        <taxon>Pentapetalae</taxon>
        <taxon>asterids</taxon>
        <taxon>campanulids</taxon>
        <taxon>Asterales</taxon>
        <taxon>Asteraceae</taxon>
        <taxon>Asteroideae</taxon>
        <taxon>Anthemideae</taxon>
        <taxon>Artemisiinae</taxon>
        <taxon>Artemisia</taxon>
    </lineage>
</organism>
<keyword evidence="5 6" id="KW-0472">Membrane</keyword>
<dbReference type="STRING" id="35608.A0A2U1LMU9"/>
<comment type="caution">
    <text evidence="8">The sequence shown here is derived from an EMBL/GenBank/DDBJ whole genome shotgun (WGS) entry which is preliminary data.</text>
</comment>
<dbReference type="Pfam" id="PF03478">
    <property type="entry name" value="Beta-prop_KIB1-4"/>
    <property type="match status" value="2"/>
</dbReference>
<reference evidence="8 9" key="1">
    <citation type="journal article" date="2018" name="Mol. Plant">
        <title>The genome of Artemisia annua provides insight into the evolution of Asteraceae family and artemisinin biosynthesis.</title>
        <authorList>
            <person name="Shen Q."/>
            <person name="Zhang L."/>
            <person name="Liao Z."/>
            <person name="Wang S."/>
            <person name="Yan T."/>
            <person name="Shi P."/>
            <person name="Liu M."/>
            <person name="Fu X."/>
            <person name="Pan Q."/>
            <person name="Wang Y."/>
            <person name="Lv Z."/>
            <person name="Lu X."/>
            <person name="Zhang F."/>
            <person name="Jiang W."/>
            <person name="Ma Y."/>
            <person name="Chen M."/>
            <person name="Hao X."/>
            <person name="Li L."/>
            <person name="Tang Y."/>
            <person name="Lv G."/>
            <person name="Zhou Y."/>
            <person name="Sun X."/>
            <person name="Brodelius P.E."/>
            <person name="Rose J.K.C."/>
            <person name="Tang K."/>
        </authorList>
    </citation>
    <scope>NUCLEOTIDE SEQUENCE [LARGE SCALE GENOMIC DNA]</scope>
    <source>
        <strain evidence="9">cv. Huhao1</strain>
        <tissue evidence="8">Leaf</tissue>
    </source>
</reference>
<dbReference type="PANTHER" id="PTHR40891">
    <property type="entry name" value="DUF295 DOMAIN-CONTAINING PROTEIN"/>
    <property type="match status" value="1"/>
</dbReference>
<keyword evidence="9" id="KW-1185">Reference proteome</keyword>
<keyword evidence="2 6" id="KW-0812">Transmembrane</keyword>
<dbReference type="InterPro" id="IPR005174">
    <property type="entry name" value="KIB1-4_b-propeller"/>
</dbReference>
<keyword evidence="4 6" id="KW-1133">Transmembrane helix</keyword>
<accession>A0A2U1LMU9</accession>
<dbReference type="EMBL" id="PKPP01008580">
    <property type="protein sequence ID" value="PWA50325.1"/>
    <property type="molecule type" value="Genomic_DNA"/>
</dbReference>
<dbReference type="OrthoDB" id="567788at2759"/>
<sequence>MSISSDSESVDNTKQDMATFKQYMHSFIGKGQVSDVLLWRNTRLSASILLGATALWSLFEVYEYNFISLICHTCIFTMLIIYITYTMAKYTQWDLPDFEEITIPESTFKWLYRKTNKLLLNFYYTSSGEDFTRFFLTLASLWIMSVIGSHFSSLNLVYLCFLIVETLPALYERYENEVNYLVSKGIRDAKILFEQLNGTEEEDFMWRYVPPLSTKYPWFVAQNLKAKEDDDYIDYQIFFTLHKPEFHYRCQIPELLGRQIRACFHGWIILSNHRMWFLWNPVTPKLIRLPPLTSTLEDEDYGCCLSSPPDDPSSILLLTTYEKPTITFCRLDCKRKKLKWTEMSYAKQLRSITREEEDCFLNNLTCCDGKVYALHTQGLECADFVIEVQIVVKEKEVVISLLPLLKIPVIVLNWFSKRSSGTYYFIKGYGGELFYVQVFYEVDTLEILSVDLLKLDMTRMTWEEIEDLKDAVFFVELASDCSIFYCPGTATKLGGYVHILDETGKILYSYNVKDKTISRSLMASLVRSNDVSSWAMLECRFEDGHDDSKQKENEQNEEMVVKVVTVDDEYISNSTSEESHLLNIPLHMLGKIMEFCVGVEYMKFRATCKRCLLASPPIQWSNKTLVRRLQAYSLLSPWLMVLNIHRGIITLTDPFFGDKYYIRIPKEIIDYSRIFCSKYGWLAMYKHYNTLAFFNPFTSDIIKLPPVSPLESCCFSTPPTSKDCIVVGFTKNAQYHIHLVALEPFWRRLDLTFGGDDPYSFRFPAFHDQDLYALCNEKELVVFRKPVEVDYTLEHGIVKPPTSRCGSLARYLIAKCDQHLFLVILGKFGESD</sequence>
<name>A0A2U1LMU9_ARTAN</name>
<evidence type="ECO:0000313" key="9">
    <source>
        <dbReference type="Proteomes" id="UP000245207"/>
    </source>
</evidence>
<evidence type="ECO:0000256" key="6">
    <source>
        <dbReference type="RuleBase" id="RU363132"/>
    </source>
</evidence>
<evidence type="ECO:0000256" key="4">
    <source>
        <dbReference type="ARBA" id="ARBA00022989"/>
    </source>
</evidence>
<evidence type="ECO:0000259" key="7">
    <source>
        <dbReference type="PROSITE" id="PS50845"/>
    </source>
</evidence>
<evidence type="ECO:0000256" key="3">
    <source>
        <dbReference type="ARBA" id="ARBA00022824"/>
    </source>
</evidence>
<feature type="transmembrane region" description="Helical" evidence="6">
    <location>
        <begin position="44"/>
        <end position="62"/>
    </location>
</feature>
<evidence type="ECO:0000256" key="5">
    <source>
        <dbReference type="ARBA" id="ARBA00023136"/>
    </source>
</evidence>
<dbReference type="PANTHER" id="PTHR40891:SF1">
    <property type="entry name" value="DUF295 DOMAIN-CONTAINING PROTEIN"/>
    <property type="match status" value="1"/>
</dbReference>
<dbReference type="InterPro" id="IPR003388">
    <property type="entry name" value="Reticulon"/>
</dbReference>
<feature type="domain" description="Reticulon" evidence="7">
    <location>
        <begin position="33"/>
        <end position="188"/>
    </location>
</feature>
<dbReference type="AlphaFoldDB" id="A0A2U1LMU9"/>
<evidence type="ECO:0000313" key="8">
    <source>
        <dbReference type="EMBL" id="PWA50325.1"/>
    </source>
</evidence>
<feature type="transmembrane region" description="Helical" evidence="6">
    <location>
        <begin position="69"/>
        <end position="88"/>
    </location>
</feature>
<protein>
    <recommendedName>
        <fullName evidence="6">Reticulon-like protein</fullName>
    </recommendedName>
</protein>
<gene>
    <name evidence="8" type="ORF">CTI12_AA474150</name>
</gene>
<dbReference type="GO" id="GO:0005789">
    <property type="term" value="C:endoplasmic reticulum membrane"/>
    <property type="evidence" value="ECO:0007669"/>
    <property type="project" value="UniProtKB-SubCell"/>
</dbReference>
<comment type="subcellular location">
    <subcellularLocation>
        <location evidence="1 6">Endoplasmic reticulum membrane</location>
        <topology evidence="1 6">Multi-pass membrane protein</topology>
    </subcellularLocation>
</comment>
<evidence type="ECO:0000256" key="2">
    <source>
        <dbReference type="ARBA" id="ARBA00022692"/>
    </source>
</evidence>
<keyword evidence="3 6" id="KW-0256">Endoplasmic reticulum</keyword>
<evidence type="ECO:0000256" key="1">
    <source>
        <dbReference type="ARBA" id="ARBA00004477"/>
    </source>
</evidence>
<dbReference type="PROSITE" id="PS50845">
    <property type="entry name" value="RETICULON"/>
    <property type="match status" value="1"/>
</dbReference>
<dbReference type="Pfam" id="PF02453">
    <property type="entry name" value="Reticulon"/>
    <property type="match status" value="1"/>
</dbReference>
<proteinExistence type="predicted"/>